<sequence>MTANERARTTNDKSSR</sequence>
<organism evidence="1">
    <name type="scientific">Rhizophora mucronata</name>
    <name type="common">Asiatic mangrove</name>
    <dbReference type="NCBI Taxonomy" id="61149"/>
    <lineage>
        <taxon>Eukaryota</taxon>
        <taxon>Viridiplantae</taxon>
        <taxon>Streptophyta</taxon>
        <taxon>Embryophyta</taxon>
        <taxon>Tracheophyta</taxon>
        <taxon>Spermatophyta</taxon>
        <taxon>Magnoliopsida</taxon>
        <taxon>eudicotyledons</taxon>
        <taxon>Gunneridae</taxon>
        <taxon>Pentapetalae</taxon>
        <taxon>rosids</taxon>
        <taxon>fabids</taxon>
        <taxon>Malpighiales</taxon>
        <taxon>Rhizophoraceae</taxon>
        <taxon>Rhizophora</taxon>
    </lineage>
</organism>
<reference evidence="1" key="1">
    <citation type="submission" date="2018-02" db="EMBL/GenBank/DDBJ databases">
        <title>Rhizophora mucronata_Transcriptome.</title>
        <authorList>
            <person name="Meera S.P."/>
            <person name="Sreeshan A."/>
            <person name="Augustine A."/>
        </authorList>
    </citation>
    <scope>NUCLEOTIDE SEQUENCE</scope>
    <source>
        <tissue evidence="1">Leaf</tissue>
    </source>
</reference>
<protein>
    <submittedName>
        <fullName evidence="1">Uncharacterized protein</fullName>
    </submittedName>
</protein>
<dbReference type="AlphaFoldDB" id="A0A2P2P377"/>
<dbReference type="EMBL" id="GGEC01068609">
    <property type="protein sequence ID" value="MBX49093.1"/>
    <property type="molecule type" value="Transcribed_RNA"/>
</dbReference>
<proteinExistence type="predicted"/>
<accession>A0A2P2P377</accession>
<name>A0A2P2P377_RHIMU</name>
<evidence type="ECO:0000313" key="1">
    <source>
        <dbReference type="EMBL" id="MBX49093.1"/>
    </source>
</evidence>